<keyword evidence="8" id="KW-1185">Reference proteome</keyword>
<sequence>MILASKSPRRREILSQFGFDIEIDSVDVEEVSDEKEVVDQLMDISRKKSQEVAKRNPDKYVVSADTAVIIDGRVLGKPGDEEEAKRTLRELSGRAHEVITAYTLFNLSKEVMHSHYDTTMVYFKELSDEEIEWYVATGEPMDKAGSYGIQGKGTILVDKIEGDFYNVMGFPLSKFYDDLKSLGMDISNIRMM</sequence>
<dbReference type="PIRSF" id="PIRSF006305">
    <property type="entry name" value="Maf"/>
    <property type="match status" value="1"/>
</dbReference>
<accession>A0A9W6LMF0</accession>
<gene>
    <name evidence="7" type="ORF">PM10SUCC1_12430</name>
</gene>
<keyword evidence="3 6" id="KW-0963">Cytoplasm</keyword>
<comment type="subcellular location">
    <subcellularLocation>
        <location evidence="2 6">Cytoplasm</location>
    </subcellularLocation>
</comment>
<dbReference type="Gene3D" id="3.90.950.10">
    <property type="match status" value="1"/>
</dbReference>
<dbReference type="InterPro" id="IPR003697">
    <property type="entry name" value="Maf-like"/>
</dbReference>
<keyword evidence="5 6" id="KW-0546">Nucleotide metabolism</keyword>
<dbReference type="InterPro" id="IPR029001">
    <property type="entry name" value="ITPase-like_fam"/>
</dbReference>
<comment type="caution">
    <text evidence="7">The sequence shown here is derived from an EMBL/GenBank/DDBJ whole genome shotgun (WGS) entry which is preliminary data.</text>
</comment>
<dbReference type="RefSeq" id="WP_281834401.1">
    <property type="nucleotide sequence ID" value="NZ_BSDY01000005.1"/>
</dbReference>
<dbReference type="AlphaFoldDB" id="A0A9W6LMF0"/>
<dbReference type="GO" id="GO:0005737">
    <property type="term" value="C:cytoplasm"/>
    <property type="evidence" value="ECO:0007669"/>
    <property type="project" value="UniProtKB-SubCell"/>
</dbReference>
<reference evidence="7" key="1">
    <citation type="submission" date="2022-12" db="EMBL/GenBank/DDBJ databases">
        <title>Reference genome sequencing for broad-spectrum identification of bacterial and archaeal isolates by mass spectrometry.</title>
        <authorList>
            <person name="Sekiguchi Y."/>
            <person name="Tourlousse D.M."/>
        </authorList>
    </citation>
    <scope>NUCLEOTIDE SEQUENCE</scope>
    <source>
        <strain evidence="7">10succ1</strain>
    </source>
</reference>
<comment type="function">
    <text evidence="6">Nucleoside triphosphate pyrophosphatase that hydrolyzes dTTP and UTP. May have a dual role in cell division arrest and in preventing the incorporation of modified nucleotides into cellular nucleic acids.</text>
</comment>
<evidence type="ECO:0000256" key="5">
    <source>
        <dbReference type="ARBA" id="ARBA00023080"/>
    </source>
</evidence>
<dbReference type="GO" id="GO:0009117">
    <property type="term" value="P:nucleotide metabolic process"/>
    <property type="evidence" value="ECO:0007669"/>
    <property type="project" value="UniProtKB-KW"/>
</dbReference>
<evidence type="ECO:0000313" key="8">
    <source>
        <dbReference type="Proteomes" id="UP001144471"/>
    </source>
</evidence>
<dbReference type="SUPFAM" id="SSF52972">
    <property type="entry name" value="ITPase-like"/>
    <property type="match status" value="1"/>
</dbReference>
<feature type="site" description="Important for substrate specificity" evidence="6">
    <location>
        <position position="150"/>
    </location>
</feature>
<dbReference type="PANTHER" id="PTHR43213">
    <property type="entry name" value="BIFUNCTIONAL DTTP/UTP PYROPHOSPHATASE/METHYLTRANSFERASE PROTEIN-RELATED"/>
    <property type="match status" value="1"/>
</dbReference>
<dbReference type="CDD" id="cd00555">
    <property type="entry name" value="Maf"/>
    <property type="match status" value="1"/>
</dbReference>
<evidence type="ECO:0000256" key="2">
    <source>
        <dbReference type="ARBA" id="ARBA00004496"/>
    </source>
</evidence>
<comment type="similarity">
    <text evidence="6">Belongs to the Maf family. YhdE subfamily.</text>
</comment>
<dbReference type="HAMAP" id="MF_00528">
    <property type="entry name" value="Maf"/>
    <property type="match status" value="1"/>
</dbReference>
<evidence type="ECO:0000256" key="3">
    <source>
        <dbReference type="ARBA" id="ARBA00022490"/>
    </source>
</evidence>
<feature type="active site" description="Proton acceptor" evidence="6">
    <location>
        <position position="65"/>
    </location>
</feature>
<dbReference type="EMBL" id="BSDY01000005">
    <property type="protein sequence ID" value="GLI55729.1"/>
    <property type="molecule type" value="Genomic_DNA"/>
</dbReference>
<dbReference type="EC" id="3.6.1.9" evidence="6"/>
<dbReference type="NCBIfam" id="TIGR00172">
    <property type="entry name" value="maf"/>
    <property type="match status" value="1"/>
</dbReference>
<organism evidence="7 8">
    <name type="scientific">Propionigenium maris DSM 9537</name>
    <dbReference type="NCBI Taxonomy" id="1123000"/>
    <lineage>
        <taxon>Bacteria</taxon>
        <taxon>Fusobacteriati</taxon>
        <taxon>Fusobacteriota</taxon>
        <taxon>Fusobacteriia</taxon>
        <taxon>Fusobacteriales</taxon>
        <taxon>Fusobacteriaceae</taxon>
        <taxon>Propionigenium</taxon>
    </lineage>
</organism>
<dbReference type="PANTHER" id="PTHR43213:SF5">
    <property type="entry name" value="BIFUNCTIONAL DTTP_UTP PYROPHOSPHATASE_METHYLTRANSFERASE PROTEIN-RELATED"/>
    <property type="match status" value="1"/>
</dbReference>
<comment type="caution">
    <text evidence="6">Lacks conserved residue(s) required for the propagation of feature annotation.</text>
</comment>
<proteinExistence type="inferred from homology"/>
<evidence type="ECO:0000256" key="1">
    <source>
        <dbReference type="ARBA" id="ARBA00001968"/>
    </source>
</evidence>
<dbReference type="Proteomes" id="UP001144471">
    <property type="component" value="Unassembled WGS sequence"/>
</dbReference>
<dbReference type="FunFam" id="3.90.950.10:FF:000005">
    <property type="entry name" value="7-methyl-GTP pyrophosphatase"/>
    <property type="match status" value="1"/>
</dbReference>
<evidence type="ECO:0000256" key="4">
    <source>
        <dbReference type="ARBA" id="ARBA00022801"/>
    </source>
</evidence>
<comment type="catalytic activity">
    <reaction evidence="6">
        <text>UTP + H2O = UMP + diphosphate + H(+)</text>
        <dbReference type="Rhea" id="RHEA:29395"/>
        <dbReference type="ChEBI" id="CHEBI:15377"/>
        <dbReference type="ChEBI" id="CHEBI:15378"/>
        <dbReference type="ChEBI" id="CHEBI:33019"/>
        <dbReference type="ChEBI" id="CHEBI:46398"/>
        <dbReference type="ChEBI" id="CHEBI:57865"/>
        <dbReference type="EC" id="3.6.1.9"/>
    </reaction>
</comment>
<comment type="cofactor">
    <cofactor evidence="1 6">
        <name>a divalent metal cation</name>
        <dbReference type="ChEBI" id="CHEBI:60240"/>
    </cofactor>
</comment>
<protein>
    <recommendedName>
        <fullName evidence="6">dTTP/UTP pyrophosphatase</fullName>
        <shortName evidence="6">dTTPase/UTPase</shortName>
        <ecNumber evidence="6">3.6.1.9</ecNumber>
    </recommendedName>
    <alternativeName>
        <fullName evidence="6">Nucleoside triphosphate pyrophosphatase</fullName>
    </alternativeName>
    <alternativeName>
        <fullName evidence="6">Nucleotide pyrophosphatase</fullName>
        <shortName evidence="6">Nucleotide PPase</shortName>
    </alternativeName>
</protein>
<dbReference type="GO" id="GO:0047429">
    <property type="term" value="F:nucleoside triphosphate diphosphatase activity"/>
    <property type="evidence" value="ECO:0007669"/>
    <property type="project" value="UniProtKB-EC"/>
</dbReference>
<feature type="site" description="Important for substrate specificity" evidence="6">
    <location>
        <position position="9"/>
    </location>
</feature>
<name>A0A9W6LMF0_9FUSO</name>
<dbReference type="Pfam" id="PF02545">
    <property type="entry name" value="Maf"/>
    <property type="match status" value="1"/>
</dbReference>
<keyword evidence="4 6" id="KW-0378">Hydrolase</keyword>
<feature type="site" description="Important for substrate specificity" evidence="6">
    <location>
        <position position="66"/>
    </location>
</feature>
<comment type="catalytic activity">
    <reaction evidence="6">
        <text>dTTP + H2O = dTMP + diphosphate + H(+)</text>
        <dbReference type="Rhea" id="RHEA:28534"/>
        <dbReference type="ChEBI" id="CHEBI:15377"/>
        <dbReference type="ChEBI" id="CHEBI:15378"/>
        <dbReference type="ChEBI" id="CHEBI:33019"/>
        <dbReference type="ChEBI" id="CHEBI:37568"/>
        <dbReference type="ChEBI" id="CHEBI:63528"/>
        <dbReference type="EC" id="3.6.1.9"/>
    </reaction>
</comment>
<evidence type="ECO:0000313" key="7">
    <source>
        <dbReference type="EMBL" id="GLI55729.1"/>
    </source>
</evidence>
<evidence type="ECO:0000256" key="6">
    <source>
        <dbReference type="HAMAP-Rule" id="MF_00528"/>
    </source>
</evidence>